<accession>A0ABD5UL66</accession>
<keyword evidence="4" id="KW-1185">Reference proteome</keyword>
<dbReference type="AlphaFoldDB" id="A0ABD5UL66"/>
<dbReference type="InterPro" id="IPR002104">
    <property type="entry name" value="Integrase_catalytic"/>
</dbReference>
<evidence type="ECO:0000259" key="2">
    <source>
        <dbReference type="PROSITE" id="PS51898"/>
    </source>
</evidence>
<dbReference type="SUPFAM" id="SSF56349">
    <property type="entry name" value="DNA breaking-rejoining enzymes"/>
    <property type="match status" value="1"/>
</dbReference>
<dbReference type="PROSITE" id="PS51898">
    <property type="entry name" value="TYR_RECOMBINASE"/>
    <property type="match status" value="1"/>
</dbReference>
<dbReference type="EMBL" id="JBHSXI010000004">
    <property type="protein sequence ID" value="MFC6888493.1"/>
    <property type="molecule type" value="Genomic_DNA"/>
</dbReference>
<feature type="domain" description="Tyr recombinase" evidence="2">
    <location>
        <begin position="180"/>
        <end position="386"/>
    </location>
</feature>
<evidence type="ECO:0000313" key="3">
    <source>
        <dbReference type="EMBL" id="MFC6888493.1"/>
    </source>
</evidence>
<evidence type="ECO:0000313" key="4">
    <source>
        <dbReference type="Proteomes" id="UP001596333"/>
    </source>
</evidence>
<dbReference type="Pfam" id="PF00589">
    <property type="entry name" value="Phage_integrase"/>
    <property type="match status" value="1"/>
</dbReference>
<dbReference type="RefSeq" id="WP_379765567.1">
    <property type="nucleotide sequence ID" value="NZ_JBHSXI010000004.1"/>
</dbReference>
<dbReference type="InterPro" id="IPR013762">
    <property type="entry name" value="Integrase-like_cat_sf"/>
</dbReference>
<dbReference type="Gene3D" id="1.10.443.10">
    <property type="entry name" value="Intergrase catalytic core"/>
    <property type="match status" value="1"/>
</dbReference>
<dbReference type="Proteomes" id="UP001596333">
    <property type="component" value="Unassembled WGS sequence"/>
</dbReference>
<name>A0ABD5UL66_9EURY</name>
<gene>
    <name evidence="3" type="ORF">ACFQEY_05470</name>
</gene>
<proteinExistence type="predicted"/>
<organism evidence="3 4">
    <name type="scientific">Halorubrum trueperi</name>
    <dbReference type="NCBI Taxonomy" id="2004704"/>
    <lineage>
        <taxon>Archaea</taxon>
        <taxon>Methanobacteriati</taxon>
        <taxon>Methanobacteriota</taxon>
        <taxon>Stenosarchaea group</taxon>
        <taxon>Halobacteria</taxon>
        <taxon>Halobacteriales</taxon>
        <taxon>Haloferacaceae</taxon>
        <taxon>Halorubrum</taxon>
    </lineage>
</organism>
<comment type="caution">
    <text evidence="3">The sequence shown here is derived from an EMBL/GenBank/DDBJ whole genome shotgun (WGS) entry which is preliminary data.</text>
</comment>
<reference evidence="3 4" key="1">
    <citation type="journal article" date="2019" name="Int. J. Syst. Evol. Microbiol.">
        <title>The Global Catalogue of Microorganisms (GCM) 10K type strain sequencing project: providing services to taxonomists for standard genome sequencing and annotation.</title>
        <authorList>
            <consortium name="The Broad Institute Genomics Platform"/>
            <consortium name="The Broad Institute Genome Sequencing Center for Infectious Disease"/>
            <person name="Wu L."/>
            <person name="Ma J."/>
        </authorList>
    </citation>
    <scope>NUCLEOTIDE SEQUENCE [LARGE SCALE GENOMIC DNA]</scope>
    <source>
        <strain evidence="3 4">Y73</strain>
    </source>
</reference>
<keyword evidence="1" id="KW-0233">DNA recombination</keyword>
<dbReference type="GO" id="GO:0006310">
    <property type="term" value="P:DNA recombination"/>
    <property type="evidence" value="ECO:0007669"/>
    <property type="project" value="UniProtKB-KW"/>
</dbReference>
<dbReference type="InterPro" id="IPR011010">
    <property type="entry name" value="DNA_brk_join_enz"/>
</dbReference>
<protein>
    <submittedName>
        <fullName evidence="3">Tyrosine-type recombinase/integrase</fullName>
    </submittedName>
</protein>
<dbReference type="CDD" id="cd00397">
    <property type="entry name" value="DNA_BRE_C"/>
    <property type="match status" value="1"/>
</dbReference>
<sequence length="386" mass="44789">MQNSTTQESTPEAQDVLQNRYQEALGQRRTTDFFAEMDAFFDWMLTSGLTPKARNPTGYERSTATNNLQRLGRTLPQLWKKHGRYTLAITNDLADWYVKQLEDDNITKDNGDPYADSTKRKHACALYAYKRWRTDQRGGEAWQPHTLFDHEPSQKPMADPIKLAERKQLREAVLEYETVTQYNNCTPEERDRIRALLAQRLGKPKSDVTKGDWEDVNRCWKYPSLFHVTLDTALRPIEVKRAKVGWVNLEENRLEIPKNESAKNDAYWETPFRSRTGGSLNRWLKQRAADPAYDNTDALWLTREGNPFSSGPLGNRLRSLMEAAGIAIAERDISWYSLRHSLATHMATITNNIEEIRLQLRHKCIESTLRYIHPPDETVRDHLAQL</sequence>
<evidence type="ECO:0000256" key="1">
    <source>
        <dbReference type="ARBA" id="ARBA00023172"/>
    </source>
</evidence>